<feature type="compositionally biased region" description="Basic and acidic residues" evidence="11">
    <location>
        <begin position="79"/>
        <end position="141"/>
    </location>
</feature>
<dbReference type="KEGG" id="hazt:108682491"/>
<keyword evidence="4" id="KW-0808">Transferase</keyword>
<protein>
    <submittedName>
        <fullName evidence="14">2-acylglycerol O-acyltransferase 1</fullName>
    </submittedName>
</protein>
<evidence type="ECO:0000256" key="4">
    <source>
        <dbReference type="ARBA" id="ARBA00022679"/>
    </source>
</evidence>
<feature type="compositionally biased region" description="Basic and acidic residues" evidence="11">
    <location>
        <begin position="154"/>
        <end position="174"/>
    </location>
</feature>
<reference evidence="14" key="1">
    <citation type="submission" date="2025-08" db="UniProtKB">
        <authorList>
            <consortium name="RefSeq"/>
        </authorList>
    </citation>
    <scope>IDENTIFICATION</scope>
    <source>
        <tissue evidence="14">Whole organism</tissue>
    </source>
</reference>
<dbReference type="CDD" id="cd07987">
    <property type="entry name" value="LPLAT_MGAT-like"/>
    <property type="match status" value="1"/>
</dbReference>
<proteinExistence type="inferred from homology"/>
<accession>A0A8B7PLT9</accession>
<keyword evidence="5 12" id="KW-0812">Transmembrane</keyword>
<comment type="similarity">
    <text evidence="2">Belongs to the diacylglycerol acyltransferase family.</text>
</comment>
<dbReference type="GO" id="GO:0004144">
    <property type="term" value="F:diacylglycerol O-acyltransferase activity"/>
    <property type="evidence" value="ECO:0007669"/>
    <property type="project" value="TreeGrafter"/>
</dbReference>
<dbReference type="GO" id="GO:0019432">
    <property type="term" value="P:triglyceride biosynthetic process"/>
    <property type="evidence" value="ECO:0007669"/>
    <property type="project" value="TreeGrafter"/>
</dbReference>
<feature type="compositionally biased region" description="Basic and acidic residues" evidence="11">
    <location>
        <begin position="182"/>
        <end position="192"/>
    </location>
</feature>
<dbReference type="PANTHER" id="PTHR12317">
    <property type="entry name" value="DIACYLGLYCEROL O-ACYLTRANSFERASE"/>
    <property type="match status" value="1"/>
</dbReference>
<sequence length="579" mass="65846">MESEGNDSEMLGHTNPDVVRPTDHLLTGPTAPVVIRPMDPEEMVLDGPEVAATSASKEDECRVRQRQIVRDDEDVQEADDGKDVQLTNHGDEGKKFDGISSMDKENEAKENSVNFEGKELVATEKKDLKAEENAFETKESNLKASESDLEDKENDVKATENDFEAKENDVKATENDIEAQESDVKIDSKGYDTPDTDQEEEERRRRVLESKKKGTKLVQRMSFKRDRADRHYDKLPWGVGAISRLLNLAPARLPWHRRMETTAVLLWMSSFLFMGFAATGLLVYMFLYTQYWWLSLCYLCWYIPDRSICNRGGRRWNWVRNWGLWKHYANFFPIRLVKTTELDPDHNYIMCYHPHGILSAGAFCTFATDGVSWSKTFPGLTPYLLTLEVLFLMPFYREFFLCSGAVSATRASMDHLLGREGSGRALCLVVGGAPESLDCHPGQVLLHLEKRKGFAKMALRHGAALVPMFGFGENDVYDQVANPKGSLVRRVQDALQHMFGLAPCIFMGRGVFQYSFGIVPYRKPIFVVVGSPIHVEPVKKPTDEQILALHERYKQAIVELYNEHKETYAKDPTVPIQIV</sequence>
<keyword evidence="13" id="KW-1185">Reference proteome</keyword>
<evidence type="ECO:0000256" key="9">
    <source>
        <dbReference type="ARBA" id="ARBA00023136"/>
    </source>
</evidence>
<evidence type="ECO:0000313" key="14">
    <source>
        <dbReference type="RefSeq" id="XP_018027148.1"/>
    </source>
</evidence>
<keyword evidence="3" id="KW-0444">Lipid biosynthesis</keyword>
<dbReference type="InterPro" id="IPR007130">
    <property type="entry name" value="DAGAT"/>
</dbReference>
<dbReference type="OrthoDB" id="264532at2759"/>
<evidence type="ECO:0000256" key="10">
    <source>
        <dbReference type="ARBA" id="ARBA00023315"/>
    </source>
</evidence>
<evidence type="ECO:0000256" key="8">
    <source>
        <dbReference type="ARBA" id="ARBA00023098"/>
    </source>
</evidence>
<dbReference type="PANTHER" id="PTHR12317:SF79">
    <property type="entry name" value="ACYLTRANSFERASE"/>
    <property type="match status" value="1"/>
</dbReference>
<keyword evidence="10" id="KW-0012">Acyltransferase</keyword>
<keyword evidence="9 12" id="KW-0472">Membrane</keyword>
<dbReference type="AlphaFoldDB" id="A0A8B7PLT9"/>
<dbReference type="GeneID" id="108682491"/>
<evidence type="ECO:0000256" key="7">
    <source>
        <dbReference type="ARBA" id="ARBA00022989"/>
    </source>
</evidence>
<evidence type="ECO:0000256" key="2">
    <source>
        <dbReference type="ARBA" id="ARBA00005420"/>
    </source>
</evidence>
<evidence type="ECO:0000256" key="5">
    <source>
        <dbReference type="ARBA" id="ARBA00022692"/>
    </source>
</evidence>
<evidence type="ECO:0000256" key="1">
    <source>
        <dbReference type="ARBA" id="ARBA00004477"/>
    </source>
</evidence>
<keyword evidence="6" id="KW-0256">Endoplasmic reticulum</keyword>
<organism evidence="13 14">
    <name type="scientific">Hyalella azteca</name>
    <name type="common">Amphipod</name>
    <dbReference type="NCBI Taxonomy" id="294128"/>
    <lineage>
        <taxon>Eukaryota</taxon>
        <taxon>Metazoa</taxon>
        <taxon>Ecdysozoa</taxon>
        <taxon>Arthropoda</taxon>
        <taxon>Crustacea</taxon>
        <taxon>Multicrustacea</taxon>
        <taxon>Malacostraca</taxon>
        <taxon>Eumalacostraca</taxon>
        <taxon>Peracarida</taxon>
        <taxon>Amphipoda</taxon>
        <taxon>Senticaudata</taxon>
        <taxon>Talitrida</taxon>
        <taxon>Talitroidea</taxon>
        <taxon>Hyalellidae</taxon>
        <taxon>Hyalella</taxon>
    </lineage>
</organism>
<gene>
    <name evidence="14" type="primary">LOC108682491</name>
</gene>
<feature type="transmembrane region" description="Helical" evidence="12">
    <location>
        <begin position="264"/>
        <end position="287"/>
    </location>
</feature>
<comment type="subcellular location">
    <subcellularLocation>
        <location evidence="1">Endoplasmic reticulum membrane</location>
        <topology evidence="1">Multi-pass membrane protein</topology>
    </subcellularLocation>
</comment>
<name>A0A8B7PLT9_HYAAZ</name>
<evidence type="ECO:0000256" key="11">
    <source>
        <dbReference type="SAM" id="MobiDB-lite"/>
    </source>
</evidence>
<dbReference type="Proteomes" id="UP000694843">
    <property type="component" value="Unplaced"/>
</dbReference>
<feature type="region of interest" description="Disordered" evidence="11">
    <location>
        <begin position="72"/>
        <end position="208"/>
    </location>
</feature>
<dbReference type="Pfam" id="PF03982">
    <property type="entry name" value="DAGAT"/>
    <property type="match status" value="1"/>
</dbReference>
<dbReference type="RefSeq" id="XP_018027148.1">
    <property type="nucleotide sequence ID" value="XM_018171659.2"/>
</dbReference>
<evidence type="ECO:0000313" key="13">
    <source>
        <dbReference type="Proteomes" id="UP000694843"/>
    </source>
</evidence>
<evidence type="ECO:0000256" key="6">
    <source>
        <dbReference type="ARBA" id="ARBA00022824"/>
    </source>
</evidence>
<keyword evidence="8" id="KW-0443">Lipid metabolism</keyword>
<dbReference type="GO" id="GO:0005789">
    <property type="term" value="C:endoplasmic reticulum membrane"/>
    <property type="evidence" value="ECO:0007669"/>
    <property type="project" value="UniProtKB-SubCell"/>
</dbReference>
<feature type="region of interest" description="Disordered" evidence="11">
    <location>
        <begin position="1"/>
        <end position="35"/>
    </location>
</feature>
<evidence type="ECO:0000256" key="12">
    <source>
        <dbReference type="SAM" id="Phobius"/>
    </source>
</evidence>
<evidence type="ECO:0000256" key="3">
    <source>
        <dbReference type="ARBA" id="ARBA00022516"/>
    </source>
</evidence>
<keyword evidence="7 12" id="KW-1133">Transmembrane helix</keyword>